<proteinExistence type="predicted"/>
<gene>
    <name evidence="1" type="ORF">D8674_029392</name>
</gene>
<evidence type="ECO:0000313" key="1">
    <source>
        <dbReference type="EMBL" id="KAB2633145.1"/>
    </source>
</evidence>
<organism evidence="1 2">
    <name type="scientific">Pyrus ussuriensis x Pyrus communis</name>
    <dbReference type="NCBI Taxonomy" id="2448454"/>
    <lineage>
        <taxon>Eukaryota</taxon>
        <taxon>Viridiplantae</taxon>
        <taxon>Streptophyta</taxon>
        <taxon>Embryophyta</taxon>
        <taxon>Tracheophyta</taxon>
        <taxon>Spermatophyta</taxon>
        <taxon>Magnoliopsida</taxon>
        <taxon>eudicotyledons</taxon>
        <taxon>Gunneridae</taxon>
        <taxon>Pentapetalae</taxon>
        <taxon>rosids</taxon>
        <taxon>fabids</taxon>
        <taxon>Rosales</taxon>
        <taxon>Rosaceae</taxon>
        <taxon>Amygdaloideae</taxon>
        <taxon>Maleae</taxon>
        <taxon>Pyrus</taxon>
    </lineage>
</organism>
<reference evidence="1 2" key="1">
    <citation type="submission" date="2019-09" db="EMBL/GenBank/DDBJ databases">
        <authorList>
            <person name="Ou C."/>
        </authorList>
    </citation>
    <scope>NUCLEOTIDE SEQUENCE [LARGE SCALE GENOMIC DNA]</scope>
    <source>
        <strain evidence="1">S2</strain>
        <tissue evidence="1">Leaf</tissue>
    </source>
</reference>
<evidence type="ECO:0000313" key="2">
    <source>
        <dbReference type="Proteomes" id="UP000327157"/>
    </source>
</evidence>
<protein>
    <submittedName>
        <fullName evidence="1">Glutamate-1-semialdehyde 2,1-aminomutase 2</fullName>
    </submittedName>
</protein>
<comment type="caution">
    <text evidence="1">The sequence shown here is derived from an EMBL/GenBank/DDBJ whole genome shotgun (WGS) entry which is preliminary data.</text>
</comment>
<dbReference type="Proteomes" id="UP000327157">
    <property type="component" value="Chromosome 6"/>
</dbReference>
<dbReference type="EMBL" id="SMOL01000120">
    <property type="protein sequence ID" value="KAB2633145.1"/>
    <property type="molecule type" value="Genomic_DNA"/>
</dbReference>
<keyword evidence="2" id="KW-1185">Reference proteome</keyword>
<accession>A0A5N5HYW9</accession>
<sequence length="74" mass="8188">MANTIPGAAVGLSCSTPKLSQRPTSRFLQSYRRFCTVKMAVSLDEKKSFTLEKSEQAFNAAKVQLPFYPICALL</sequence>
<reference evidence="1 2" key="3">
    <citation type="submission" date="2019-11" db="EMBL/GenBank/DDBJ databases">
        <title>A de novo genome assembly of a pear dwarfing rootstock.</title>
        <authorList>
            <person name="Wang F."/>
            <person name="Wang J."/>
            <person name="Li S."/>
            <person name="Zhang Y."/>
            <person name="Fang M."/>
            <person name="Ma L."/>
            <person name="Zhao Y."/>
            <person name="Jiang S."/>
        </authorList>
    </citation>
    <scope>NUCLEOTIDE SEQUENCE [LARGE SCALE GENOMIC DNA]</scope>
    <source>
        <strain evidence="1">S2</strain>
        <tissue evidence="1">Leaf</tissue>
    </source>
</reference>
<name>A0A5N5HYW9_9ROSA</name>
<dbReference type="AlphaFoldDB" id="A0A5N5HYW9"/>
<dbReference type="OrthoDB" id="425114at2759"/>
<reference evidence="2" key="2">
    <citation type="submission" date="2019-10" db="EMBL/GenBank/DDBJ databases">
        <title>A de novo genome assembly of a pear dwarfing rootstock.</title>
        <authorList>
            <person name="Wang F."/>
            <person name="Wang J."/>
            <person name="Li S."/>
            <person name="Zhang Y."/>
            <person name="Fang M."/>
            <person name="Ma L."/>
            <person name="Zhao Y."/>
            <person name="Jiang S."/>
        </authorList>
    </citation>
    <scope>NUCLEOTIDE SEQUENCE [LARGE SCALE GENOMIC DNA]</scope>
</reference>